<proteinExistence type="predicted"/>
<feature type="transmembrane region" description="Helical" evidence="1">
    <location>
        <begin position="7"/>
        <end position="27"/>
    </location>
</feature>
<dbReference type="Proteomes" id="UP000297646">
    <property type="component" value="Unassembled WGS sequence"/>
</dbReference>
<evidence type="ECO:0000313" key="3">
    <source>
        <dbReference type="Proteomes" id="UP000297646"/>
    </source>
</evidence>
<comment type="caution">
    <text evidence="2">The sequence shown here is derived from an EMBL/GenBank/DDBJ whole genome shotgun (WGS) entry which is preliminary data.</text>
</comment>
<sequence>MVRYVVLFAKAVAVSVIFWFVVPDVTMNSKFLSEVIPNWLSAIGTVGAVVLSLYFSYSGKSVDFKPEITMTISKKSDGYNCFGISIELYGFNNGKGGDAVRKITYVLSDKGRKDYNFMLYNEDVLEINPESYVSLNRNFSTSDLQWSGYVLGDLQYITVIIETYRRQKYVLKVKPVIEMTSEIGVVEEAADRDLYTARDIFGSRLTLRMIDGQATIRLIKSHFDRDDISDGQAMIQWRFPKADAELLVSTYAKELKNAYQ</sequence>
<keyword evidence="1" id="KW-1133">Transmembrane helix</keyword>
<keyword evidence="1" id="KW-0812">Transmembrane</keyword>
<reference evidence="2 3" key="1">
    <citation type="submission" date="2018-03" db="EMBL/GenBank/DDBJ databases">
        <title>Genome sequencing of Weissella confusa isolates.</title>
        <authorList>
            <person name="Kajala I."/>
            <person name="Baruah R."/>
            <person name="Bergsveinson J."/>
            <person name="Juvonen R."/>
            <person name="Ziola B."/>
        </authorList>
    </citation>
    <scope>NUCLEOTIDE SEQUENCE [LARGE SCALE GENOMIC DNA]</scope>
    <source>
        <strain evidence="2 3">VTT E-062653</strain>
    </source>
</reference>
<gene>
    <name evidence="2" type="ORF">C6P11_06605</name>
</gene>
<accession>A0A4Z0RVZ0</accession>
<organism evidence="2 3">
    <name type="scientific">Weissella confusa</name>
    <name type="common">Lactobacillus confusus</name>
    <dbReference type="NCBI Taxonomy" id="1583"/>
    <lineage>
        <taxon>Bacteria</taxon>
        <taxon>Bacillati</taxon>
        <taxon>Bacillota</taxon>
        <taxon>Bacilli</taxon>
        <taxon>Lactobacillales</taxon>
        <taxon>Lactobacillaceae</taxon>
        <taxon>Weissella</taxon>
    </lineage>
</organism>
<feature type="transmembrane region" description="Helical" evidence="1">
    <location>
        <begin position="39"/>
        <end position="57"/>
    </location>
</feature>
<dbReference type="RefSeq" id="WP_135519692.1">
    <property type="nucleotide sequence ID" value="NZ_PVSN01000043.1"/>
</dbReference>
<evidence type="ECO:0000313" key="2">
    <source>
        <dbReference type="EMBL" id="TGE72109.1"/>
    </source>
</evidence>
<keyword evidence="1" id="KW-0472">Membrane</keyword>
<dbReference type="EMBL" id="PVSN01000043">
    <property type="protein sequence ID" value="TGE72109.1"/>
    <property type="molecule type" value="Genomic_DNA"/>
</dbReference>
<evidence type="ECO:0000256" key="1">
    <source>
        <dbReference type="SAM" id="Phobius"/>
    </source>
</evidence>
<protein>
    <submittedName>
        <fullName evidence="2">Uncharacterized protein</fullName>
    </submittedName>
</protein>
<name>A0A4Z0RVZ0_WEICO</name>
<dbReference type="AlphaFoldDB" id="A0A4Z0RVZ0"/>